<reference evidence="2" key="1">
    <citation type="submission" date="2019-05" db="EMBL/GenBank/DDBJ databases">
        <title>Annotation for the trematode Paragonimus heterotremus.</title>
        <authorList>
            <person name="Choi Y.-J."/>
        </authorList>
    </citation>
    <scope>NUCLEOTIDE SEQUENCE</scope>
    <source>
        <strain evidence="2">LC</strain>
    </source>
</reference>
<dbReference type="Proteomes" id="UP000748531">
    <property type="component" value="Unassembled WGS sequence"/>
</dbReference>
<sequence>APFGTAPGTFLSIRTGGRTATSGPGGNVFFIRPEKEIDVKALLLREPAGVIYDMSLVAHWLAVNGKQAISPQYPPPELLARMHLLSGSSRSRQTHTTSDASVVSSSATATEGDLGKRTSQPHSLATVAKSKLSLDAVVPADNHPRIVSSVVTEVRLSDLSRCSLSSSV</sequence>
<dbReference type="EMBL" id="LUCH01013998">
    <property type="protein sequence ID" value="KAF5395386.1"/>
    <property type="molecule type" value="Genomic_DNA"/>
</dbReference>
<protein>
    <submittedName>
        <fullName evidence="2">Uncharacterized protein</fullName>
    </submittedName>
</protein>
<feature type="region of interest" description="Disordered" evidence="1">
    <location>
        <begin position="86"/>
        <end position="122"/>
    </location>
</feature>
<keyword evidence="3" id="KW-1185">Reference proteome</keyword>
<dbReference type="AlphaFoldDB" id="A0A8J4T0B8"/>
<dbReference type="OrthoDB" id="361039at2759"/>
<comment type="caution">
    <text evidence="2">The sequence shown here is derived from an EMBL/GenBank/DDBJ whole genome shotgun (WGS) entry which is preliminary data.</text>
</comment>
<evidence type="ECO:0000313" key="2">
    <source>
        <dbReference type="EMBL" id="KAF5395386.1"/>
    </source>
</evidence>
<accession>A0A8J4T0B8</accession>
<evidence type="ECO:0000256" key="1">
    <source>
        <dbReference type="SAM" id="MobiDB-lite"/>
    </source>
</evidence>
<feature type="compositionally biased region" description="Low complexity" evidence="1">
    <location>
        <begin position="94"/>
        <end position="110"/>
    </location>
</feature>
<evidence type="ECO:0000313" key="3">
    <source>
        <dbReference type="Proteomes" id="UP000748531"/>
    </source>
</evidence>
<gene>
    <name evidence="2" type="ORF">PHET_12283</name>
</gene>
<feature type="non-terminal residue" evidence="2">
    <location>
        <position position="1"/>
    </location>
</feature>
<proteinExistence type="predicted"/>
<organism evidence="2 3">
    <name type="scientific">Paragonimus heterotremus</name>
    <dbReference type="NCBI Taxonomy" id="100268"/>
    <lineage>
        <taxon>Eukaryota</taxon>
        <taxon>Metazoa</taxon>
        <taxon>Spiralia</taxon>
        <taxon>Lophotrochozoa</taxon>
        <taxon>Platyhelminthes</taxon>
        <taxon>Trematoda</taxon>
        <taxon>Digenea</taxon>
        <taxon>Plagiorchiida</taxon>
        <taxon>Troglotremata</taxon>
        <taxon>Troglotrematidae</taxon>
        <taxon>Paragonimus</taxon>
    </lineage>
</organism>
<name>A0A8J4T0B8_9TREM</name>